<name>A0A146AMU2_9BORD</name>
<dbReference type="Gene3D" id="1.10.10.10">
    <property type="entry name" value="Winged helix-like DNA-binding domain superfamily/Winged helix DNA-binding domain"/>
    <property type="match status" value="1"/>
</dbReference>
<dbReference type="Pfam" id="PF03466">
    <property type="entry name" value="LysR_substrate"/>
    <property type="match status" value="1"/>
</dbReference>
<dbReference type="GO" id="GO:0005829">
    <property type="term" value="C:cytosol"/>
    <property type="evidence" value="ECO:0007669"/>
    <property type="project" value="TreeGrafter"/>
</dbReference>
<protein>
    <submittedName>
        <fullName evidence="6">LysR family transcriptional regulator</fullName>
    </submittedName>
</protein>
<organism evidence="6 7">
    <name type="scientific">Bordetella ansorpii</name>
    <dbReference type="NCBI Taxonomy" id="288768"/>
    <lineage>
        <taxon>Bacteria</taxon>
        <taxon>Pseudomonadati</taxon>
        <taxon>Pseudomonadota</taxon>
        <taxon>Betaproteobacteria</taxon>
        <taxon>Burkholderiales</taxon>
        <taxon>Alcaligenaceae</taxon>
        <taxon>Bordetella</taxon>
    </lineage>
</organism>
<dbReference type="AlphaFoldDB" id="A0A146AMU2"/>
<evidence type="ECO:0000313" key="6">
    <source>
        <dbReference type="EMBL" id="CZZ90444.1"/>
    </source>
</evidence>
<dbReference type="OrthoDB" id="9814165at2"/>
<dbReference type="InterPro" id="IPR005119">
    <property type="entry name" value="LysR_subst-bd"/>
</dbReference>
<dbReference type="EMBL" id="FKBS01000002">
    <property type="protein sequence ID" value="CZZ90444.1"/>
    <property type="molecule type" value="Genomic_DNA"/>
</dbReference>
<proteinExistence type="inferred from homology"/>
<dbReference type="PROSITE" id="PS50931">
    <property type="entry name" value="HTH_LYSR"/>
    <property type="match status" value="1"/>
</dbReference>
<dbReference type="SUPFAM" id="SSF53850">
    <property type="entry name" value="Periplasmic binding protein-like II"/>
    <property type="match status" value="1"/>
</dbReference>
<evidence type="ECO:0000256" key="1">
    <source>
        <dbReference type="ARBA" id="ARBA00009437"/>
    </source>
</evidence>
<dbReference type="NCBIfam" id="TIGR02424">
    <property type="entry name" value="TF_pcaQ"/>
    <property type="match status" value="1"/>
</dbReference>
<dbReference type="GO" id="GO:0019619">
    <property type="term" value="P:3,4-dihydroxybenzoate catabolic process"/>
    <property type="evidence" value="ECO:0007669"/>
    <property type="project" value="InterPro"/>
</dbReference>
<dbReference type="InterPro" id="IPR050950">
    <property type="entry name" value="HTH-type_LysR_regulators"/>
</dbReference>
<dbReference type="InterPro" id="IPR000847">
    <property type="entry name" value="LysR_HTH_N"/>
</dbReference>
<dbReference type="PRINTS" id="PR00039">
    <property type="entry name" value="HTHLYSR"/>
</dbReference>
<feature type="domain" description="HTH lysR-type" evidence="5">
    <location>
        <begin position="10"/>
        <end position="67"/>
    </location>
</feature>
<evidence type="ECO:0000259" key="5">
    <source>
        <dbReference type="PROSITE" id="PS50931"/>
    </source>
</evidence>
<dbReference type="Pfam" id="PF00126">
    <property type="entry name" value="HTH_1"/>
    <property type="match status" value="1"/>
</dbReference>
<dbReference type="PANTHER" id="PTHR30419:SF8">
    <property type="entry name" value="NITROGEN ASSIMILATION TRANSCRIPTIONAL ACTIVATOR-RELATED"/>
    <property type="match status" value="1"/>
</dbReference>
<dbReference type="InterPro" id="IPR036390">
    <property type="entry name" value="WH_DNA-bd_sf"/>
</dbReference>
<evidence type="ECO:0000256" key="3">
    <source>
        <dbReference type="ARBA" id="ARBA00023125"/>
    </source>
</evidence>
<comment type="similarity">
    <text evidence="1">Belongs to the LysR transcriptional regulatory family.</text>
</comment>
<evidence type="ECO:0000256" key="4">
    <source>
        <dbReference type="ARBA" id="ARBA00023163"/>
    </source>
</evidence>
<keyword evidence="3" id="KW-0238">DNA-binding</keyword>
<dbReference type="FunFam" id="1.10.10.10:FF:000001">
    <property type="entry name" value="LysR family transcriptional regulator"/>
    <property type="match status" value="1"/>
</dbReference>
<dbReference type="Gene3D" id="3.40.190.10">
    <property type="entry name" value="Periplasmic binding protein-like II"/>
    <property type="match status" value="2"/>
</dbReference>
<dbReference type="Proteomes" id="UP000077037">
    <property type="component" value="Unassembled WGS sequence"/>
</dbReference>
<dbReference type="SUPFAM" id="SSF46785">
    <property type="entry name" value="Winged helix' DNA-binding domain"/>
    <property type="match status" value="1"/>
</dbReference>
<dbReference type="RefSeq" id="WP_054505156.1">
    <property type="nucleotide sequence ID" value="NZ_FKBS01000002.1"/>
</dbReference>
<dbReference type="InterPro" id="IPR036388">
    <property type="entry name" value="WH-like_DNA-bd_sf"/>
</dbReference>
<sequence>MDIDIHGNRIKLRHLQCFIAVAQLRSLQKASEALAITQPAVSKTLAELESATGARLFERGRKGAELTDHGRMFAPYANAALSALQEGVQKLRGGNQAPPSVVRVGILPTLAQVLFPAALAEFRREFATVSIDVHTGPNLELLRSLKAAEVDFVVGRLGEPSSMTGMSFEHLFREPLTIVVRAEHPILRGAITASTLGSYDLLLPTAGTLIRQSADSVLAAFGVPESAARICSLSVSLNLQLTLQNEAIWFVPASLVDSYVASGELVRVPMPVGGTDEPIGLLRRTDVTLSSHGATLFEAFKAAGLNQNRQRSA</sequence>
<gene>
    <name evidence="6" type="primary">pcaQ</name>
    <name evidence="6" type="ORF">SAMEA1982600_00091</name>
</gene>
<dbReference type="InterPro" id="IPR012787">
    <property type="entry name" value="TF_PcaQ"/>
</dbReference>
<dbReference type="GO" id="GO:0003700">
    <property type="term" value="F:DNA-binding transcription factor activity"/>
    <property type="evidence" value="ECO:0007669"/>
    <property type="project" value="InterPro"/>
</dbReference>
<reference evidence="6 7" key="1">
    <citation type="submission" date="2016-03" db="EMBL/GenBank/DDBJ databases">
        <authorList>
            <consortium name="Pathogen Informatics"/>
        </authorList>
    </citation>
    <scope>NUCLEOTIDE SEQUENCE [LARGE SCALE GENOMIC DNA]</scope>
    <source>
        <strain evidence="6 7">NCTC13364</strain>
    </source>
</reference>
<dbReference type="GO" id="GO:0003677">
    <property type="term" value="F:DNA binding"/>
    <property type="evidence" value="ECO:0007669"/>
    <property type="project" value="UniProtKB-KW"/>
</dbReference>
<dbReference type="GO" id="GO:0045893">
    <property type="term" value="P:positive regulation of DNA-templated transcription"/>
    <property type="evidence" value="ECO:0007669"/>
    <property type="project" value="InterPro"/>
</dbReference>
<evidence type="ECO:0000256" key="2">
    <source>
        <dbReference type="ARBA" id="ARBA00023015"/>
    </source>
</evidence>
<keyword evidence="4" id="KW-0804">Transcription</keyword>
<keyword evidence="2" id="KW-0805">Transcription regulation</keyword>
<accession>A0A146AMU2</accession>
<evidence type="ECO:0000313" key="7">
    <source>
        <dbReference type="Proteomes" id="UP000077037"/>
    </source>
</evidence>
<dbReference type="PANTHER" id="PTHR30419">
    <property type="entry name" value="HTH-TYPE TRANSCRIPTIONAL REGULATOR YBHD"/>
    <property type="match status" value="1"/>
</dbReference>